<comment type="caution">
    <text evidence="2">The sequence shown here is derived from an EMBL/GenBank/DDBJ whole genome shotgun (WGS) entry which is preliminary data.</text>
</comment>
<evidence type="ECO:0000313" key="3">
    <source>
        <dbReference type="Proteomes" id="UP001448207"/>
    </source>
</evidence>
<evidence type="ECO:0000256" key="1">
    <source>
        <dbReference type="SAM" id="MobiDB-lite"/>
    </source>
</evidence>
<dbReference type="Proteomes" id="UP001448207">
    <property type="component" value="Unassembled WGS sequence"/>
</dbReference>
<name>A0ABR3AWM1_PHYBL</name>
<reference evidence="2 3" key="1">
    <citation type="submission" date="2024-04" db="EMBL/GenBank/DDBJ databases">
        <title>Symmetric and asymmetric DNA N6-adenine methylation regulates different biological responses in Mucorales.</title>
        <authorList>
            <consortium name="Lawrence Berkeley National Laboratory"/>
            <person name="Lax C."/>
            <person name="Mondo S.J."/>
            <person name="Osorio-Concepcion M."/>
            <person name="Muszewska A."/>
            <person name="Corrochano-Luque M."/>
            <person name="Gutierrez G."/>
            <person name="Riley R."/>
            <person name="Lipzen A."/>
            <person name="Guo J."/>
            <person name="Hundley H."/>
            <person name="Amirebrahimi M."/>
            <person name="Ng V."/>
            <person name="Lorenzo-Gutierrez D."/>
            <person name="Binder U."/>
            <person name="Yang J."/>
            <person name="Song Y."/>
            <person name="Canovas D."/>
            <person name="Navarro E."/>
            <person name="Freitag M."/>
            <person name="Gabaldon T."/>
            <person name="Grigoriev I.V."/>
            <person name="Corrochano L.M."/>
            <person name="Nicolas F.E."/>
            <person name="Garre V."/>
        </authorList>
    </citation>
    <scope>NUCLEOTIDE SEQUENCE [LARGE SCALE GENOMIC DNA]</scope>
    <source>
        <strain evidence="2 3">L51</strain>
    </source>
</reference>
<keyword evidence="3" id="KW-1185">Reference proteome</keyword>
<protein>
    <submittedName>
        <fullName evidence="2">Uncharacterized protein</fullName>
    </submittedName>
</protein>
<gene>
    <name evidence="2" type="ORF">J3Q64DRAFT_1836282</name>
</gene>
<feature type="region of interest" description="Disordered" evidence="1">
    <location>
        <begin position="1"/>
        <end position="57"/>
    </location>
</feature>
<proteinExistence type="predicted"/>
<evidence type="ECO:0000313" key="2">
    <source>
        <dbReference type="EMBL" id="KAL0083778.1"/>
    </source>
</evidence>
<sequence length="57" mass="6558">MLSITSKFINKDNKDNNNNNIKNSNSSKSNSSKSNSRMKKKPYLKRLEEPEELDIAN</sequence>
<organism evidence="2 3">
    <name type="scientific">Phycomyces blakesleeanus</name>
    <dbReference type="NCBI Taxonomy" id="4837"/>
    <lineage>
        <taxon>Eukaryota</taxon>
        <taxon>Fungi</taxon>
        <taxon>Fungi incertae sedis</taxon>
        <taxon>Mucoromycota</taxon>
        <taxon>Mucoromycotina</taxon>
        <taxon>Mucoromycetes</taxon>
        <taxon>Mucorales</taxon>
        <taxon>Phycomycetaceae</taxon>
        <taxon>Phycomyces</taxon>
    </lineage>
</organism>
<dbReference type="EMBL" id="JBCLYO010000013">
    <property type="protein sequence ID" value="KAL0083778.1"/>
    <property type="molecule type" value="Genomic_DNA"/>
</dbReference>
<accession>A0ABR3AWM1</accession>
<feature type="compositionally biased region" description="Low complexity" evidence="1">
    <location>
        <begin position="16"/>
        <end position="35"/>
    </location>
</feature>